<gene>
    <name evidence="1" type="ORF">UFOVP780_19</name>
</gene>
<protein>
    <submittedName>
        <fullName evidence="1">Uncharacterized protein</fullName>
    </submittedName>
</protein>
<evidence type="ECO:0000313" key="1">
    <source>
        <dbReference type="EMBL" id="CAB4162190.1"/>
    </source>
</evidence>
<reference evidence="1" key="1">
    <citation type="submission" date="2020-04" db="EMBL/GenBank/DDBJ databases">
        <authorList>
            <person name="Chiriac C."/>
            <person name="Salcher M."/>
            <person name="Ghai R."/>
            <person name="Kavagutti S V."/>
        </authorList>
    </citation>
    <scope>NUCLEOTIDE SEQUENCE</scope>
</reference>
<dbReference type="EMBL" id="LR796730">
    <property type="protein sequence ID" value="CAB4162190.1"/>
    <property type="molecule type" value="Genomic_DNA"/>
</dbReference>
<accession>A0A6J5NQZ6</accession>
<sequence length="118" mass="13322">MKNNSTLRSINILTKATDFGFEIKTNESFEDILIAAEQYLIDCGTDFSEEVQLTVSGGSQSFSYYDGIGYEKTVTGEIIGHDSYRKADYNRKRNEPIEHVVDTIVNTEGHVVELYVNI</sequence>
<proteinExistence type="predicted"/>
<name>A0A6J5NQZ6_9CAUD</name>
<organism evidence="1">
    <name type="scientific">uncultured Caudovirales phage</name>
    <dbReference type="NCBI Taxonomy" id="2100421"/>
    <lineage>
        <taxon>Viruses</taxon>
        <taxon>Duplodnaviria</taxon>
        <taxon>Heunggongvirae</taxon>
        <taxon>Uroviricota</taxon>
        <taxon>Caudoviricetes</taxon>
        <taxon>Peduoviridae</taxon>
        <taxon>Maltschvirus</taxon>
        <taxon>Maltschvirus maltsch</taxon>
    </lineage>
</organism>